<sequence length="115" mass="13112">MFLQTYCAPKLGIERLIITTARNYYGSSEDIVAVAVESRFNGVFSNMGIKYMQNRIPEKKNIYFVGVFHKKFGDSSSSIHVCLMARKIWNEYCNSISEKPEDSSETVAFRPLLSP</sequence>
<evidence type="ECO:0000313" key="2">
    <source>
        <dbReference type="Proteomes" id="UP000033058"/>
    </source>
</evidence>
<dbReference type="EMBL" id="CP009509">
    <property type="protein sequence ID" value="AKB40384.1"/>
    <property type="molecule type" value="Genomic_DNA"/>
</dbReference>
<dbReference type="RefSeq" id="WP_015413179.1">
    <property type="nucleotide sequence ID" value="NZ_CP009509.1"/>
</dbReference>
<dbReference type="GeneID" id="24851086"/>
<dbReference type="AlphaFoldDB" id="A0A0E3PY40"/>
<reference evidence="1 2" key="1">
    <citation type="submission" date="2014-07" db="EMBL/GenBank/DDBJ databases">
        <title>Methanogenic archaea and the global carbon cycle.</title>
        <authorList>
            <person name="Henriksen J.R."/>
            <person name="Luke J."/>
            <person name="Reinhart S."/>
            <person name="Benedict M.N."/>
            <person name="Youngblut N.D."/>
            <person name="Metcalf M.E."/>
            <person name="Whitaker R.J."/>
            <person name="Metcalf W.W."/>
        </authorList>
    </citation>
    <scope>NUCLEOTIDE SEQUENCE [LARGE SCALE GENOMIC DNA]</scope>
    <source>
        <strain evidence="1 2">WWM610</strain>
    </source>
</reference>
<evidence type="ECO:0000313" key="1">
    <source>
        <dbReference type="EMBL" id="AKB40384.1"/>
    </source>
</evidence>
<dbReference type="PATRIC" id="fig|1434117.4.peg.1768"/>
<organism evidence="1 2">
    <name type="scientific">Methanosarcina mazei WWM610</name>
    <dbReference type="NCBI Taxonomy" id="1434117"/>
    <lineage>
        <taxon>Archaea</taxon>
        <taxon>Methanobacteriati</taxon>
        <taxon>Methanobacteriota</taxon>
        <taxon>Stenosarchaea group</taxon>
        <taxon>Methanomicrobia</taxon>
        <taxon>Methanosarcinales</taxon>
        <taxon>Methanosarcinaceae</taxon>
        <taxon>Methanosarcina</taxon>
    </lineage>
</organism>
<protein>
    <submittedName>
        <fullName evidence="1">Uncharacterized protein</fullName>
    </submittedName>
</protein>
<gene>
    <name evidence="1" type="ORF">MSMAW_1393</name>
</gene>
<dbReference type="HOGENOM" id="CLU_2127858_0_0_2"/>
<name>A0A0E3PY40_METMZ</name>
<dbReference type="Proteomes" id="UP000033058">
    <property type="component" value="Chromosome"/>
</dbReference>
<proteinExistence type="predicted"/>
<accession>A0A0E3PY40</accession>